<dbReference type="Pfam" id="PF00034">
    <property type="entry name" value="Cytochrom_C"/>
    <property type="match status" value="2"/>
</dbReference>
<feature type="chain" id="PRO_5002308101" evidence="14">
    <location>
        <begin position="24"/>
        <end position="440"/>
    </location>
</feature>
<dbReference type="PANTHER" id="PTHR35008:SF8">
    <property type="entry name" value="ALCOHOL DEHYDROGENASE CYTOCHROME C SUBUNIT"/>
    <property type="match status" value="1"/>
</dbReference>
<evidence type="ECO:0000256" key="14">
    <source>
        <dbReference type="SAM" id="SignalP"/>
    </source>
</evidence>
<dbReference type="SUPFAM" id="SSF46626">
    <property type="entry name" value="Cytochrome c"/>
    <property type="match status" value="3"/>
</dbReference>
<feature type="binding site" description="covalent" evidence="12">
    <location>
        <position position="331"/>
    </location>
    <ligand>
        <name>heme c</name>
        <dbReference type="ChEBI" id="CHEBI:61717"/>
        <label>3</label>
    </ligand>
</feature>
<dbReference type="InterPro" id="IPR051459">
    <property type="entry name" value="Cytochrome_c-type_DH"/>
</dbReference>
<evidence type="ECO:0000259" key="15">
    <source>
        <dbReference type="PROSITE" id="PS51007"/>
    </source>
</evidence>
<dbReference type="GO" id="GO:0005886">
    <property type="term" value="C:plasma membrane"/>
    <property type="evidence" value="ECO:0007669"/>
    <property type="project" value="UniProtKB-SubCell"/>
</dbReference>
<dbReference type="AlphaFoldDB" id="A0A0D6MQ37"/>
<evidence type="ECO:0000256" key="6">
    <source>
        <dbReference type="ARBA" id="ARBA00022723"/>
    </source>
</evidence>
<dbReference type="Gene3D" id="1.10.760.10">
    <property type="entry name" value="Cytochrome c-like domain"/>
    <property type="match status" value="3"/>
</dbReference>
<accession>A0A0D6MQ37</accession>
<evidence type="ECO:0000256" key="2">
    <source>
        <dbReference type="ARBA" id="ARBA00022448"/>
    </source>
</evidence>
<dbReference type="PRINTS" id="PR00605">
    <property type="entry name" value="CYTCHROMECIC"/>
</dbReference>
<evidence type="ECO:0000256" key="10">
    <source>
        <dbReference type="ARBA" id="ARBA00023004"/>
    </source>
</evidence>
<feature type="binding site" description="axial binding residue" evidence="13">
    <location>
        <position position="335"/>
    </location>
    <ligand>
        <name>heme c</name>
        <dbReference type="ChEBI" id="CHEBI:61717"/>
        <label>3</label>
    </ligand>
    <ligandPart>
        <name>Fe</name>
        <dbReference type="ChEBI" id="CHEBI:18248"/>
    </ligandPart>
</feature>
<comment type="subcellular location">
    <subcellularLocation>
        <location evidence="1">Cell membrane</location>
    </subcellularLocation>
</comment>
<dbReference type="GO" id="GO:0005506">
    <property type="term" value="F:iron ion binding"/>
    <property type="evidence" value="ECO:0007669"/>
    <property type="project" value="InterPro"/>
</dbReference>
<comment type="cofactor">
    <cofactor evidence="12">
        <name>heme c</name>
        <dbReference type="ChEBI" id="CHEBI:61717"/>
    </cofactor>
    <text evidence="12">Binds 3 heme c groups covalently per subunit.</text>
</comment>
<keyword evidence="11" id="KW-0472">Membrane</keyword>
<keyword evidence="10 13" id="KW-0408">Iron</keyword>
<dbReference type="PROSITE" id="PS51007">
    <property type="entry name" value="CYTC"/>
    <property type="match status" value="3"/>
</dbReference>
<keyword evidence="6 13" id="KW-0479">Metal-binding</keyword>
<gene>
    <name evidence="16" type="ORF">Tasa_048_191</name>
</gene>
<keyword evidence="8" id="KW-0677">Repeat</keyword>
<keyword evidence="2" id="KW-0813">Transport</keyword>
<dbReference type="GO" id="GO:0020037">
    <property type="term" value="F:heme binding"/>
    <property type="evidence" value="ECO:0007669"/>
    <property type="project" value="InterPro"/>
</dbReference>
<dbReference type="InterPro" id="IPR009056">
    <property type="entry name" value="Cyt_c-like_dom"/>
</dbReference>
<dbReference type="PIRSF" id="PIRSF000018">
    <property type="entry name" value="Mb_ADH_cyt_c"/>
    <property type="match status" value="1"/>
</dbReference>
<evidence type="ECO:0000256" key="8">
    <source>
        <dbReference type="ARBA" id="ARBA00022737"/>
    </source>
</evidence>
<protein>
    <submittedName>
        <fullName evidence="16">Gluconate 2-dehydrogenase</fullName>
    </submittedName>
</protein>
<name>A0A0D6MQ37_9PROT</name>
<dbReference type="STRING" id="1231623.Tasa_048_191"/>
<dbReference type="InterPro" id="IPR036909">
    <property type="entry name" value="Cyt_c-like_dom_sf"/>
</dbReference>
<feature type="binding site" description="covalent" evidence="12">
    <location>
        <position position="47"/>
    </location>
    <ligand>
        <name>heme c</name>
        <dbReference type="ChEBI" id="CHEBI:61717"/>
        <label>1</label>
    </ligand>
</feature>
<feature type="domain" description="Cytochrome c" evidence="15">
    <location>
        <begin position="318"/>
        <end position="408"/>
    </location>
</feature>
<keyword evidence="5" id="KW-0679">Respiratory chain</keyword>
<evidence type="ECO:0000313" key="17">
    <source>
        <dbReference type="Proteomes" id="UP000032679"/>
    </source>
</evidence>
<evidence type="ECO:0000256" key="1">
    <source>
        <dbReference type="ARBA" id="ARBA00004236"/>
    </source>
</evidence>
<evidence type="ECO:0000256" key="12">
    <source>
        <dbReference type="PIRSR" id="PIRSR000018-50"/>
    </source>
</evidence>
<feature type="domain" description="Cytochrome c" evidence="15">
    <location>
        <begin position="180"/>
        <end position="295"/>
    </location>
</feature>
<feature type="binding site" description="covalent" evidence="12">
    <location>
        <position position="198"/>
    </location>
    <ligand>
        <name>heme c</name>
        <dbReference type="ChEBI" id="CHEBI:61717"/>
        <label>2</label>
    </ligand>
</feature>
<dbReference type="InterPro" id="IPR014353">
    <property type="entry name" value="Membr-bd_ADH_cyt_c"/>
</dbReference>
<keyword evidence="17" id="KW-1185">Reference proteome</keyword>
<feature type="binding site" description="axial binding residue" evidence="13">
    <location>
        <position position="199"/>
    </location>
    <ligand>
        <name>heme c</name>
        <dbReference type="ChEBI" id="CHEBI:61717"/>
        <label>2</label>
    </ligand>
    <ligandPart>
        <name>Fe</name>
        <dbReference type="ChEBI" id="CHEBI:18248"/>
    </ligandPart>
</feature>
<sequence>MRLSLVRAAVATLGLASSLPALAQDRPTQALIAQGEYLAHASDCSACHTISGGAAYAGGLPFKLPMGTIYAPNITPDKTYGIGNDTEADFARALRDGIRHDGASLYPAMPYPSYARMTDADIHALYAYFHYGVAPVAYAPPASTIHWPMSMRWPMTIWRRMFSPAPADALQKTARHFDDPAIARGAYLVEGPGHCGACHTPRAATLQEKALTASDGTVFLSGGDAIDGWVPPSLRQENRTGLGRWTEDDLVAFLKTGRMAKGVVFGGMADAVEHGTQHLTDADLHAIAKYLLTLSPADTHQTPWQYDGATEAALHSGNASARGAYVYVNNCAACHRDDGHGYAGVFPPLAGNPVVMTDNPASLVHIVQTGGLLPSMIHAPSAFTMPGFAHRLTDQQIADVVTFIRNAWGNDAPAVSAQTVSALKASAPPPVLVRSPVPMN</sequence>
<evidence type="ECO:0000256" key="4">
    <source>
        <dbReference type="ARBA" id="ARBA00022617"/>
    </source>
</evidence>
<dbReference type="GO" id="GO:0009055">
    <property type="term" value="F:electron transfer activity"/>
    <property type="evidence" value="ECO:0007669"/>
    <property type="project" value="InterPro"/>
</dbReference>
<evidence type="ECO:0000256" key="3">
    <source>
        <dbReference type="ARBA" id="ARBA00022475"/>
    </source>
</evidence>
<evidence type="ECO:0000256" key="5">
    <source>
        <dbReference type="ARBA" id="ARBA00022660"/>
    </source>
</evidence>
<dbReference type="PANTHER" id="PTHR35008">
    <property type="entry name" value="BLL4482 PROTEIN-RELATED"/>
    <property type="match status" value="1"/>
</dbReference>
<feature type="binding site" description="axial binding residue" evidence="13">
    <location>
        <position position="48"/>
    </location>
    <ligand>
        <name>heme c</name>
        <dbReference type="ChEBI" id="CHEBI:61717"/>
        <label>1</label>
    </ligand>
    <ligandPart>
        <name>Fe</name>
        <dbReference type="ChEBI" id="CHEBI:18248"/>
    </ligandPart>
</feature>
<dbReference type="Proteomes" id="UP000032679">
    <property type="component" value="Unassembled WGS sequence"/>
</dbReference>
<feature type="signal peptide" evidence="14">
    <location>
        <begin position="1"/>
        <end position="23"/>
    </location>
</feature>
<comment type="caution">
    <text evidence="16">The sequence shown here is derived from an EMBL/GenBank/DDBJ whole genome shotgun (WGS) entry which is preliminary data.</text>
</comment>
<evidence type="ECO:0000256" key="11">
    <source>
        <dbReference type="ARBA" id="ARBA00023136"/>
    </source>
</evidence>
<evidence type="ECO:0000256" key="9">
    <source>
        <dbReference type="ARBA" id="ARBA00022982"/>
    </source>
</evidence>
<proteinExistence type="predicted"/>
<dbReference type="OrthoDB" id="9811281at2"/>
<feature type="binding site" description="covalent" evidence="12">
    <location>
        <position position="334"/>
    </location>
    <ligand>
        <name>heme c</name>
        <dbReference type="ChEBI" id="CHEBI:61717"/>
        <label>3</label>
    </ligand>
</feature>
<feature type="binding site" description="covalent" evidence="12">
    <location>
        <position position="195"/>
    </location>
    <ligand>
        <name>heme c</name>
        <dbReference type="ChEBI" id="CHEBI:61717"/>
        <label>2</label>
    </ligand>
</feature>
<feature type="domain" description="Cytochrome c" evidence="15">
    <location>
        <begin position="30"/>
        <end position="133"/>
    </location>
</feature>
<keyword evidence="9" id="KW-0249">Electron transport</keyword>
<dbReference type="RefSeq" id="WP_053053901.1">
    <property type="nucleotide sequence ID" value="NZ_BALE01000048.1"/>
</dbReference>
<organism evidence="16 17">
    <name type="scientific">Tanticharoenia sakaeratensis NBRC 103193</name>
    <dbReference type="NCBI Taxonomy" id="1231623"/>
    <lineage>
        <taxon>Bacteria</taxon>
        <taxon>Pseudomonadati</taxon>
        <taxon>Pseudomonadota</taxon>
        <taxon>Alphaproteobacteria</taxon>
        <taxon>Acetobacterales</taxon>
        <taxon>Acetobacteraceae</taxon>
        <taxon>Tanticharoenia</taxon>
    </lineage>
</organism>
<keyword evidence="7 14" id="KW-0732">Signal</keyword>
<dbReference type="InterPro" id="IPR008168">
    <property type="entry name" value="Cyt_C_IC"/>
</dbReference>
<keyword evidence="4 12" id="KW-0349">Heme</keyword>
<evidence type="ECO:0000256" key="13">
    <source>
        <dbReference type="PIRSR" id="PIRSR000018-51"/>
    </source>
</evidence>
<reference evidence="16 17" key="1">
    <citation type="submission" date="2012-10" db="EMBL/GenBank/DDBJ databases">
        <title>Genome sequencing of Tanticharoenia sakaeratensis NBRC 103193.</title>
        <authorList>
            <person name="Azuma Y."/>
            <person name="Hadano H."/>
            <person name="Hirakawa H."/>
            <person name="Matsushita K."/>
        </authorList>
    </citation>
    <scope>NUCLEOTIDE SEQUENCE [LARGE SCALE GENOMIC DNA]</scope>
    <source>
        <strain evidence="16 17">NBRC 103193</strain>
    </source>
</reference>
<evidence type="ECO:0000313" key="16">
    <source>
        <dbReference type="EMBL" id="GAN55566.1"/>
    </source>
</evidence>
<dbReference type="GO" id="GO:0016614">
    <property type="term" value="F:oxidoreductase activity, acting on CH-OH group of donors"/>
    <property type="evidence" value="ECO:0007669"/>
    <property type="project" value="InterPro"/>
</dbReference>
<evidence type="ECO:0000256" key="7">
    <source>
        <dbReference type="ARBA" id="ARBA00022729"/>
    </source>
</evidence>
<dbReference type="EMBL" id="BALE01000048">
    <property type="protein sequence ID" value="GAN55566.1"/>
    <property type="molecule type" value="Genomic_DNA"/>
</dbReference>
<feature type="binding site" description="covalent" evidence="12">
    <location>
        <position position="44"/>
    </location>
    <ligand>
        <name>heme c</name>
        <dbReference type="ChEBI" id="CHEBI:61717"/>
        <label>1</label>
    </ligand>
</feature>
<keyword evidence="3" id="KW-1003">Cell membrane</keyword>